<dbReference type="InterPro" id="IPR007527">
    <property type="entry name" value="Znf_SWIM"/>
</dbReference>
<feature type="domain" description="SWIM-type" evidence="2">
    <location>
        <begin position="45"/>
        <end position="83"/>
    </location>
</feature>
<dbReference type="GO" id="GO:0008270">
    <property type="term" value="F:zinc ion binding"/>
    <property type="evidence" value="ECO:0007669"/>
    <property type="project" value="UniProtKB-KW"/>
</dbReference>
<dbReference type="Pfam" id="PF04434">
    <property type="entry name" value="SWIM"/>
    <property type="match status" value="1"/>
</dbReference>
<evidence type="ECO:0000259" key="2">
    <source>
        <dbReference type="PROSITE" id="PS50966"/>
    </source>
</evidence>
<accession>A0A0R1R8J5</accession>
<reference evidence="3 4" key="1">
    <citation type="journal article" date="2015" name="Genome Announc.">
        <title>Expanding the biotechnology potential of lactobacilli through comparative genomics of 213 strains and associated genera.</title>
        <authorList>
            <person name="Sun Z."/>
            <person name="Harris H.M."/>
            <person name="McCann A."/>
            <person name="Guo C."/>
            <person name="Argimon S."/>
            <person name="Zhang W."/>
            <person name="Yang X."/>
            <person name="Jeffery I.B."/>
            <person name="Cooney J.C."/>
            <person name="Kagawa T.F."/>
            <person name="Liu W."/>
            <person name="Song Y."/>
            <person name="Salvetti E."/>
            <person name="Wrobel A."/>
            <person name="Rasinkangas P."/>
            <person name="Parkhill J."/>
            <person name="Rea M.C."/>
            <person name="O'Sullivan O."/>
            <person name="Ritari J."/>
            <person name="Douillard F.P."/>
            <person name="Paul Ross R."/>
            <person name="Yang R."/>
            <person name="Briner A.E."/>
            <person name="Felis G.E."/>
            <person name="de Vos W.M."/>
            <person name="Barrangou R."/>
            <person name="Klaenhammer T.R."/>
            <person name="Caufield P.W."/>
            <person name="Cui Y."/>
            <person name="Zhang H."/>
            <person name="O'Toole P.W."/>
        </authorList>
    </citation>
    <scope>NUCLEOTIDE SEQUENCE [LARGE SCALE GENOMIC DNA]</scope>
    <source>
        <strain evidence="3 4">DSM 15814</strain>
    </source>
</reference>
<dbReference type="PROSITE" id="PS50966">
    <property type="entry name" value="ZF_SWIM"/>
    <property type="match status" value="1"/>
</dbReference>
<dbReference type="EMBL" id="AZFF01000018">
    <property type="protein sequence ID" value="KRL53485.1"/>
    <property type="molecule type" value="Genomic_DNA"/>
</dbReference>
<dbReference type="Proteomes" id="UP000051999">
    <property type="component" value="Unassembled WGS sequence"/>
</dbReference>
<sequence length="573" mass="67200">MDWEGNFSEQTLDRGYDYFQRGLVRDFTQQDDGTLAATVFGTEAYQVTVKLNGNRLEKAECDCPYAAGGHKCKHMVAVLDYYENKIDPATFDDDDEYDWDDYDEDDMKAEETDDDKDDFASSIPTTREAIDMASNAQIREFLKYALTRNPELAVEFQMRTNKTVIKRRNNSYRGMIDDIFSMCMDASGFIDYDTADLFEKQLSDFIDKYLKPLIEEGQGTLAFKLTSYLVEELAEVDIDDSNGEIVMLADETDDLLKQILAEADLPLKRTIFKWCQKHATEKFGAFEEVVEDILFDNFEESEFLQKKLTWTADKLQQSQLNPGSWMDHRTAEKWASYHLKVMQELKTPEEAIKQFCLENLYYAKLRITYVTICVKQQNYDEAIRVLIDGQRSTPYPGTASDFGEQLKRIYLKLGQTENYLDELTQLETVYNPANLEDFQELEKAYSVTEWPKARQKLFDAMPAGTDIRRLYVEDELYDQLMDTVSKETDLFRVRDYEPILKQKYPDRMLQHYVDVIQTMASHTNTRRNYWNLVEILRHMRQYPDGKQVTSEIVADWRKRYGRRPAMMEELDRL</sequence>
<keyword evidence="1" id="KW-0863">Zinc-finger</keyword>
<organism evidence="3 4">
    <name type="scientific">Furfurilactobacillus rossiae DSM 15814</name>
    <dbReference type="NCBI Taxonomy" id="1114972"/>
    <lineage>
        <taxon>Bacteria</taxon>
        <taxon>Bacillati</taxon>
        <taxon>Bacillota</taxon>
        <taxon>Bacilli</taxon>
        <taxon>Lactobacillales</taxon>
        <taxon>Lactobacillaceae</taxon>
        <taxon>Furfurilactobacillus</taxon>
    </lineage>
</organism>
<keyword evidence="1" id="KW-0479">Metal-binding</keyword>
<name>A0A0R1R8J5_9LACO</name>
<dbReference type="RefSeq" id="WP_017260412.1">
    <property type="nucleotide sequence ID" value="NZ_AUAW01000021.1"/>
</dbReference>
<evidence type="ECO:0000313" key="3">
    <source>
        <dbReference type="EMBL" id="KRL53485.1"/>
    </source>
</evidence>
<keyword evidence="1" id="KW-0862">Zinc</keyword>
<dbReference type="PATRIC" id="fig|1114972.6.peg.1033"/>
<evidence type="ECO:0000313" key="4">
    <source>
        <dbReference type="Proteomes" id="UP000051999"/>
    </source>
</evidence>
<proteinExistence type="predicted"/>
<evidence type="ECO:0000256" key="1">
    <source>
        <dbReference type="PROSITE-ProRule" id="PRU00325"/>
    </source>
</evidence>
<keyword evidence="4" id="KW-1185">Reference proteome</keyword>
<dbReference type="AlphaFoldDB" id="A0A0R1R8J5"/>
<protein>
    <recommendedName>
        <fullName evidence="2">SWIM-type domain-containing protein</fullName>
    </recommendedName>
</protein>
<gene>
    <name evidence="3" type="ORF">FD35_GL001021</name>
</gene>
<dbReference type="eggNOG" id="COG4715">
    <property type="taxonomic scope" value="Bacteria"/>
</dbReference>
<comment type="caution">
    <text evidence="3">The sequence shown here is derived from an EMBL/GenBank/DDBJ whole genome shotgun (WGS) entry which is preliminary data.</text>
</comment>